<gene>
    <name evidence="5" type="ORF">ANCCAN_14504</name>
</gene>
<comment type="caution">
    <text evidence="5">The sequence shown here is derived from an EMBL/GenBank/DDBJ whole genome shotgun (WGS) entry which is preliminary data.</text>
</comment>
<keyword evidence="2" id="KW-0677">Repeat</keyword>
<feature type="non-terminal residue" evidence="5">
    <location>
        <position position="480"/>
    </location>
</feature>
<dbReference type="OrthoDB" id="5831138at2759"/>
<organism evidence="5 6">
    <name type="scientific">Ancylostoma caninum</name>
    <name type="common">Dog hookworm</name>
    <dbReference type="NCBI Taxonomy" id="29170"/>
    <lineage>
        <taxon>Eukaryota</taxon>
        <taxon>Metazoa</taxon>
        <taxon>Ecdysozoa</taxon>
        <taxon>Nematoda</taxon>
        <taxon>Chromadorea</taxon>
        <taxon>Rhabditida</taxon>
        <taxon>Rhabditina</taxon>
        <taxon>Rhabditomorpha</taxon>
        <taxon>Strongyloidea</taxon>
        <taxon>Ancylostomatidae</taxon>
        <taxon>Ancylostomatinae</taxon>
        <taxon>Ancylostoma</taxon>
    </lineage>
</organism>
<feature type="repeat" description="CSPG" evidence="4">
    <location>
        <begin position="108"/>
        <end position="199"/>
    </location>
</feature>
<dbReference type="PANTHER" id="PTHR45739">
    <property type="entry name" value="MATRIX PROTEIN, PUTATIVE-RELATED"/>
    <property type="match status" value="1"/>
</dbReference>
<dbReference type="Pfam" id="PF16184">
    <property type="entry name" value="Cadherin_3"/>
    <property type="match status" value="2"/>
</dbReference>
<evidence type="ECO:0000256" key="2">
    <source>
        <dbReference type="ARBA" id="ARBA00022737"/>
    </source>
</evidence>
<accession>A0A368G550</accession>
<dbReference type="PROSITE" id="PS51854">
    <property type="entry name" value="CSPG"/>
    <property type="match status" value="1"/>
</dbReference>
<dbReference type="InterPro" id="IPR039005">
    <property type="entry name" value="CSPG_rpt"/>
</dbReference>
<evidence type="ECO:0000313" key="6">
    <source>
        <dbReference type="Proteomes" id="UP000252519"/>
    </source>
</evidence>
<keyword evidence="1" id="KW-0732">Signal</keyword>
<evidence type="ECO:0000256" key="1">
    <source>
        <dbReference type="ARBA" id="ARBA00022729"/>
    </source>
</evidence>
<dbReference type="AlphaFoldDB" id="A0A368G550"/>
<dbReference type="EMBL" id="JOJR01000331">
    <property type="protein sequence ID" value="RCN39561.1"/>
    <property type="molecule type" value="Genomic_DNA"/>
</dbReference>
<dbReference type="InterPro" id="IPR051561">
    <property type="entry name" value="FRAS1_ECM"/>
</dbReference>
<keyword evidence="6" id="KW-1185">Reference proteome</keyword>
<protein>
    <submittedName>
        <fullName evidence="5">Uncharacterized protein</fullName>
    </submittedName>
</protein>
<dbReference type="Proteomes" id="UP000252519">
    <property type="component" value="Unassembled WGS sequence"/>
</dbReference>
<keyword evidence="3" id="KW-0325">Glycoprotein</keyword>
<dbReference type="STRING" id="29170.A0A368G550"/>
<evidence type="ECO:0000256" key="4">
    <source>
        <dbReference type="PROSITE-ProRule" id="PRU01201"/>
    </source>
</evidence>
<proteinExistence type="predicted"/>
<name>A0A368G550_ANCCA</name>
<evidence type="ECO:0000313" key="5">
    <source>
        <dbReference type="EMBL" id="RCN39561.1"/>
    </source>
</evidence>
<dbReference type="GO" id="GO:0009653">
    <property type="term" value="P:anatomical structure morphogenesis"/>
    <property type="evidence" value="ECO:0007669"/>
    <property type="project" value="TreeGrafter"/>
</dbReference>
<dbReference type="PANTHER" id="PTHR45739:SF8">
    <property type="entry name" value="FRAS1-RELATED EXTRACELLULAR MATRIX PROTEIN 1"/>
    <property type="match status" value="1"/>
</dbReference>
<reference evidence="5 6" key="1">
    <citation type="submission" date="2014-10" db="EMBL/GenBank/DDBJ databases">
        <title>Draft genome of the hookworm Ancylostoma caninum.</title>
        <authorList>
            <person name="Mitreva M."/>
        </authorList>
    </citation>
    <scope>NUCLEOTIDE SEQUENCE [LARGE SCALE GENOMIC DNA]</scope>
    <source>
        <strain evidence="5 6">Baltimore</strain>
    </source>
</reference>
<evidence type="ECO:0000256" key="3">
    <source>
        <dbReference type="ARBA" id="ARBA00023180"/>
    </source>
</evidence>
<sequence length="480" mass="53717">MWGIQFNWASISFQGNRFQSRPEEILFSVSRPPKYGKLLVDSHETEKFSQLDINRNRLVYNNEGTPQKEWTRKDSFHFVLQKNGSDTPIEEEFRFRISSTYAALQDPTENYVKISPLNTSKGGSVALTSAHLDASVLASSAADEDLILEVSTPPRHGVLEFLDGTASQLTWSDFRAETKLVYRHGGEESRDDSVIFFVYPGSEKTRRSSRLRVTLPIHITTLRDPLVQVSKFPSSLSIRNSGSMPLSPQLFFASHPHVPPQSIVYEITQPGSAGTEVRVNGQRRNMFSQEQRLDYSNHIWILQVNEGLVSVGHAPSSSTLSSHDVVVFSVEGHSRALIVRIKPLDLALENHTTIEYPQGKTYVVLNRTHLGAYSNGDRSAITYKIVSGPENGTFYWVAGEKEAKQFTQKDIDDGKILYAQLNMHSYKDAFEFVMANTEKGVVRNRSEISVRPLVTAQPVIVETNSAVPLTASQLNASALQ</sequence>